<evidence type="ECO:0000256" key="9">
    <source>
        <dbReference type="ARBA" id="ARBA00022833"/>
    </source>
</evidence>
<organism evidence="13 14">
    <name type="scientific">Acorus calamus</name>
    <name type="common">Sweet flag</name>
    <dbReference type="NCBI Taxonomy" id="4465"/>
    <lineage>
        <taxon>Eukaryota</taxon>
        <taxon>Viridiplantae</taxon>
        <taxon>Streptophyta</taxon>
        <taxon>Embryophyta</taxon>
        <taxon>Tracheophyta</taxon>
        <taxon>Spermatophyta</taxon>
        <taxon>Magnoliopsida</taxon>
        <taxon>Liliopsida</taxon>
        <taxon>Acoraceae</taxon>
        <taxon>Acorus</taxon>
    </lineage>
</organism>
<keyword evidence="6" id="KW-0479">Metal-binding</keyword>
<dbReference type="InterPro" id="IPR022170">
    <property type="entry name" value="MUL1-like"/>
</dbReference>
<keyword evidence="7" id="KW-0863">Zinc-finger</keyword>
<evidence type="ECO:0000256" key="4">
    <source>
        <dbReference type="ARBA" id="ARBA00022679"/>
    </source>
</evidence>
<keyword evidence="10" id="KW-1133">Transmembrane helix</keyword>
<dbReference type="EC" id="2.3.2.27" evidence="3"/>
<accession>A0AAV9FLQ3</accession>
<dbReference type="EMBL" id="JAUJYO010000001">
    <property type="protein sequence ID" value="KAK1326402.1"/>
    <property type="molecule type" value="Genomic_DNA"/>
</dbReference>
<reference evidence="13" key="1">
    <citation type="journal article" date="2023" name="Nat. Commun.">
        <title>Diploid and tetraploid genomes of Acorus and the evolution of monocots.</title>
        <authorList>
            <person name="Ma L."/>
            <person name="Liu K.W."/>
            <person name="Li Z."/>
            <person name="Hsiao Y.Y."/>
            <person name="Qi Y."/>
            <person name="Fu T."/>
            <person name="Tang G.D."/>
            <person name="Zhang D."/>
            <person name="Sun W.H."/>
            <person name="Liu D.K."/>
            <person name="Li Y."/>
            <person name="Chen G.Z."/>
            <person name="Liu X.D."/>
            <person name="Liao X.Y."/>
            <person name="Jiang Y.T."/>
            <person name="Yu X."/>
            <person name="Hao Y."/>
            <person name="Huang J."/>
            <person name="Zhao X.W."/>
            <person name="Ke S."/>
            <person name="Chen Y.Y."/>
            <person name="Wu W.L."/>
            <person name="Hsu J.L."/>
            <person name="Lin Y.F."/>
            <person name="Huang M.D."/>
            <person name="Li C.Y."/>
            <person name="Huang L."/>
            <person name="Wang Z.W."/>
            <person name="Zhao X."/>
            <person name="Zhong W.Y."/>
            <person name="Peng D.H."/>
            <person name="Ahmad S."/>
            <person name="Lan S."/>
            <person name="Zhang J.S."/>
            <person name="Tsai W.C."/>
            <person name="Van de Peer Y."/>
            <person name="Liu Z.J."/>
        </authorList>
    </citation>
    <scope>NUCLEOTIDE SEQUENCE</scope>
    <source>
        <strain evidence="13">CP</strain>
    </source>
</reference>
<keyword evidence="11" id="KW-0472">Membrane</keyword>
<dbReference type="InterPro" id="IPR044231">
    <property type="entry name" value="SP1/SPL1"/>
</dbReference>
<gene>
    <name evidence="13" type="ORF">QJS10_CPA01g02523</name>
</gene>
<name>A0AAV9FLQ3_ACOCL</name>
<dbReference type="Proteomes" id="UP001180020">
    <property type="component" value="Unassembled WGS sequence"/>
</dbReference>
<comment type="caution">
    <text evidence="13">The sequence shown here is derived from an EMBL/GenBank/DDBJ whole genome shotgun (WGS) entry which is preliminary data.</text>
</comment>
<feature type="domain" description="E3 Ubiquitin ligase MUL1-like" evidence="12">
    <location>
        <begin position="89"/>
        <end position="228"/>
    </location>
</feature>
<dbReference type="PANTHER" id="PTHR47568">
    <property type="match status" value="1"/>
</dbReference>
<keyword evidence="14" id="KW-1185">Reference proteome</keyword>
<evidence type="ECO:0000256" key="1">
    <source>
        <dbReference type="ARBA" id="ARBA00000900"/>
    </source>
</evidence>
<dbReference type="GO" id="GO:0008270">
    <property type="term" value="F:zinc ion binding"/>
    <property type="evidence" value="ECO:0007669"/>
    <property type="project" value="UniProtKB-KW"/>
</dbReference>
<evidence type="ECO:0000256" key="11">
    <source>
        <dbReference type="ARBA" id="ARBA00023136"/>
    </source>
</evidence>
<sequence>MVPWKELCFFGGAAVLYLIGKDSERKAETLKSANRVKLNDLRLLLDTACEEQPLIVTVSGRVGSETPIYAECSGLRSVIVRETAQQLFLKKNDAGKWVKDSVWLTSACIEVPWYVDDGTGRAYIAKASDATGLELPDAGAFFEESSSGILDCIQDIKMLGIRRRERVLPVGTSLTVVGEAVKDDLGTICIQQPLSGPFYISSKTIDQLIAHTGESSRFYHYASLGFTAFGTRFTGRPIPCGSGLMLLRFEEHVPDFSGSVKEFAVS</sequence>
<dbReference type="GO" id="GO:0061630">
    <property type="term" value="F:ubiquitin protein ligase activity"/>
    <property type="evidence" value="ECO:0007669"/>
    <property type="project" value="UniProtKB-EC"/>
</dbReference>
<evidence type="ECO:0000313" key="13">
    <source>
        <dbReference type="EMBL" id="KAK1326402.1"/>
    </source>
</evidence>
<evidence type="ECO:0000256" key="5">
    <source>
        <dbReference type="ARBA" id="ARBA00022692"/>
    </source>
</evidence>
<evidence type="ECO:0000256" key="7">
    <source>
        <dbReference type="ARBA" id="ARBA00022771"/>
    </source>
</evidence>
<protein>
    <recommendedName>
        <fullName evidence="3">RING-type E3 ubiquitin transferase</fullName>
        <ecNumber evidence="3">2.3.2.27</ecNumber>
    </recommendedName>
</protein>
<evidence type="ECO:0000256" key="3">
    <source>
        <dbReference type="ARBA" id="ARBA00012483"/>
    </source>
</evidence>
<comment type="catalytic activity">
    <reaction evidence="1">
        <text>S-ubiquitinyl-[E2 ubiquitin-conjugating enzyme]-L-cysteine + [acceptor protein]-L-lysine = [E2 ubiquitin-conjugating enzyme]-L-cysteine + N(6)-ubiquitinyl-[acceptor protein]-L-lysine.</text>
        <dbReference type="EC" id="2.3.2.27"/>
    </reaction>
</comment>
<comment type="subcellular location">
    <subcellularLocation>
        <location evidence="2">Membrane</location>
        <topology evidence="2">Multi-pass membrane protein</topology>
    </subcellularLocation>
</comment>
<dbReference type="PANTHER" id="PTHR47568:SF2">
    <property type="entry name" value="E3 UBIQUITIN-PROTEIN LIGASE SP1-RELATED"/>
    <property type="match status" value="1"/>
</dbReference>
<evidence type="ECO:0000256" key="8">
    <source>
        <dbReference type="ARBA" id="ARBA00022786"/>
    </source>
</evidence>
<evidence type="ECO:0000256" key="10">
    <source>
        <dbReference type="ARBA" id="ARBA00022989"/>
    </source>
</evidence>
<evidence type="ECO:0000256" key="6">
    <source>
        <dbReference type="ARBA" id="ARBA00022723"/>
    </source>
</evidence>
<dbReference type="Pfam" id="PF12483">
    <property type="entry name" value="GIDE"/>
    <property type="match status" value="1"/>
</dbReference>
<keyword evidence="4" id="KW-0808">Transferase</keyword>
<dbReference type="AlphaFoldDB" id="A0AAV9FLQ3"/>
<proteinExistence type="predicted"/>
<keyword evidence="8" id="KW-0833">Ubl conjugation pathway</keyword>
<evidence type="ECO:0000259" key="12">
    <source>
        <dbReference type="Pfam" id="PF12483"/>
    </source>
</evidence>
<evidence type="ECO:0000256" key="2">
    <source>
        <dbReference type="ARBA" id="ARBA00004141"/>
    </source>
</evidence>
<keyword evidence="9" id="KW-0862">Zinc</keyword>
<dbReference type="GO" id="GO:0016020">
    <property type="term" value="C:membrane"/>
    <property type="evidence" value="ECO:0007669"/>
    <property type="project" value="UniProtKB-SubCell"/>
</dbReference>
<keyword evidence="5" id="KW-0812">Transmembrane</keyword>
<dbReference type="GO" id="GO:0016567">
    <property type="term" value="P:protein ubiquitination"/>
    <property type="evidence" value="ECO:0007669"/>
    <property type="project" value="InterPro"/>
</dbReference>
<evidence type="ECO:0000313" key="14">
    <source>
        <dbReference type="Proteomes" id="UP001180020"/>
    </source>
</evidence>
<reference evidence="13" key="2">
    <citation type="submission" date="2023-06" db="EMBL/GenBank/DDBJ databases">
        <authorList>
            <person name="Ma L."/>
            <person name="Liu K.-W."/>
            <person name="Li Z."/>
            <person name="Hsiao Y.-Y."/>
            <person name="Qi Y."/>
            <person name="Fu T."/>
            <person name="Tang G."/>
            <person name="Zhang D."/>
            <person name="Sun W.-H."/>
            <person name="Liu D.-K."/>
            <person name="Li Y."/>
            <person name="Chen G.-Z."/>
            <person name="Liu X.-D."/>
            <person name="Liao X.-Y."/>
            <person name="Jiang Y.-T."/>
            <person name="Yu X."/>
            <person name="Hao Y."/>
            <person name="Huang J."/>
            <person name="Zhao X.-W."/>
            <person name="Ke S."/>
            <person name="Chen Y.-Y."/>
            <person name="Wu W.-L."/>
            <person name="Hsu J.-L."/>
            <person name="Lin Y.-F."/>
            <person name="Huang M.-D."/>
            <person name="Li C.-Y."/>
            <person name="Huang L."/>
            <person name="Wang Z.-W."/>
            <person name="Zhao X."/>
            <person name="Zhong W.-Y."/>
            <person name="Peng D.-H."/>
            <person name="Ahmad S."/>
            <person name="Lan S."/>
            <person name="Zhang J.-S."/>
            <person name="Tsai W.-C."/>
            <person name="Van De Peer Y."/>
            <person name="Liu Z.-J."/>
        </authorList>
    </citation>
    <scope>NUCLEOTIDE SEQUENCE</scope>
    <source>
        <strain evidence="13">CP</strain>
        <tissue evidence="13">Leaves</tissue>
    </source>
</reference>